<evidence type="ECO:0000313" key="4">
    <source>
        <dbReference type="Proteomes" id="UP000593836"/>
    </source>
</evidence>
<keyword evidence="3" id="KW-0966">Cell projection</keyword>
<keyword evidence="3" id="KW-0282">Flagellum</keyword>
<protein>
    <submittedName>
        <fullName evidence="3">Flagellar biosynthesis anti-sigma factor FlgM</fullName>
    </submittedName>
</protein>
<dbReference type="Proteomes" id="UP000593836">
    <property type="component" value="Chromosome"/>
</dbReference>
<dbReference type="AlphaFoldDB" id="A0A7S7M181"/>
<organism evidence="3 4">
    <name type="scientific">Candidatus Sulfurimonas marisnigri</name>
    <dbReference type="NCBI Taxonomy" id="2740405"/>
    <lineage>
        <taxon>Bacteria</taxon>
        <taxon>Pseudomonadati</taxon>
        <taxon>Campylobacterota</taxon>
        <taxon>Epsilonproteobacteria</taxon>
        <taxon>Campylobacterales</taxon>
        <taxon>Sulfurimonadaceae</taxon>
        <taxon>Sulfurimonas</taxon>
    </lineage>
</organism>
<feature type="compositionally biased region" description="Basic and acidic residues" evidence="1">
    <location>
        <begin position="20"/>
        <end position="29"/>
    </location>
</feature>
<evidence type="ECO:0000256" key="1">
    <source>
        <dbReference type="SAM" id="MobiDB-lite"/>
    </source>
</evidence>
<dbReference type="RefSeq" id="WP_194367243.1">
    <property type="nucleotide sequence ID" value="NZ_CP054493.1"/>
</dbReference>
<keyword evidence="4" id="KW-1185">Reference proteome</keyword>
<feature type="domain" description="Anti-sigma-28 factor FlgM C-terminal" evidence="2">
    <location>
        <begin position="18"/>
        <end position="65"/>
    </location>
</feature>
<dbReference type="Pfam" id="PF04316">
    <property type="entry name" value="FlgM"/>
    <property type="match status" value="1"/>
</dbReference>
<feature type="region of interest" description="Disordered" evidence="1">
    <location>
        <begin position="1"/>
        <end position="37"/>
    </location>
</feature>
<feature type="compositionally biased region" description="Polar residues" evidence="1">
    <location>
        <begin position="1"/>
        <end position="19"/>
    </location>
</feature>
<dbReference type="InterPro" id="IPR031316">
    <property type="entry name" value="FlgM_C"/>
</dbReference>
<dbReference type="InterPro" id="IPR035890">
    <property type="entry name" value="Anti-sigma-28_factor_FlgM_sf"/>
</dbReference>
<proteinExistence type="predicted"/>
<dbReference type="EMBL" id="CP054493">
    <property type="protein sequence ID" value="QOY55201.1"/>
    <property type="molecule type" value="Genomic_DNA"/>
</dbReference>
<evidence type="ECO:0000259" key="2">
    <source>
        <dbReference type="Pfam" id="PF04316"/>
    </source>
</evidence>
<evidence type="ECO:0000313" key="3">
    <source>
        <dbReference type="EMBL" id="QOY55201.1"/>
    </source>
</evidence>
<accession>A0A7S7M181</accession>
<name>A0A7S7M181_9BACT</name>
<gene>
    <name evidence="3" type="ORF">HUE87_02885</name>
</gene>
<dbReference type="SUPFAM" id="SSF101498">
    <property type="entry name" value="Anti-sigma factor FlgM"/>
    <property type="match status" value="1"/>
</dbReference>
<keyword evidence="3" id="KW-0969">Cilium</keyword>
<sequence>MISQINSGAIRSAYSNSSGESKEVSDKKVTTVSKQGDTSKVDQIKEALESGEYKINIEALSEKIAEELLS</sequence>
<reference evidence="3 4" key="1">
    <citation type="submission" date="2020-05" db="EMBL/GenBank/DDBJ databases">
        <title>Sulfurimonas marisnigri, sp. nov., and Sulfurimonas baltica, sp. nov., manganese oxide reducing chemolithoautotrophs of the class Epsilonproteobacteria isolated from the pelagic redoxclines of the Black and Baltic Seas and emended description of the genus Sulfurimonas.</title>
        <authorList>
            <person name="Henkel J.V."/>
            <person name="Laudan C."/>
            <person name="Werner J."/>
            <person name="Neu T."/>
            <person name="Plewe S."/>
            <person name="Sproer C."/>
            <person name="Bunk B."/>
            <person name="Schulz-Vogt H.N."/>
        </authorList>
    </citation>
    <scope>NUCLEOTIDE SEQUENCE [LARGE SCALE GENOMIC DNA]</scope>
    <source>
        <strain evidence="3 4">SoZ1</strain>
    </source>
</reference>
<dbReference type="KEGG" id="smas:HUE87_02885"/>